<evidence type="ECO:0000259" key="14">
    <source>
        <dbReference type="Pfam" id="PF00081"/>
    </source>
</evidence>
<feature type="domain" description="Manganese/iron superoxide dismutase N-terminal" evidence="14">
    <location>
        <begin position="4"/>
        <end position="85"/>
    </location>
</feature>
<dbReference type="EC" id="1.15.1.1" evidence="13"/>
<dbReference type="PRINTS" id="PR01703">
    <property type="entry name" value="MNSODISMTASE"/>
</dbReference>
<comment type="function">
    <text evidence="13">Destroys radicals which are normally produced within the cells and which are toxic to biological systems.</text>
</comment>
<accession>A0A383UWY0</accession>
<feature type="binding site" evidence="12">
    <location>
        <position position="29"/>
    </location>
    <ligand>
        <name>Mn(2+)</name>
        <dbReference type="ChEBI" id="CHEBI:29035"/>
    </ligand>
</feature>
<dbReference type="PROSITE" id="PS00088">
    <property type="entry name" value="SOD_MN"/>
    <property type="match status" value="1"/>
</dbReference>
<dbReference type="AlphaFoldDB" id="A0A383UWY0"/>
<dbReference type="InterPro" id="IPR001189">
    <property type="entry name" value="Mn/Fe_SOD"/>
</dbReference>
<dbReference type="Gene3D" id="1.10.287.990">
    <property type="entry name" value="Fe,Mn superoxide dismutase (SOD) domain"/>
    <property type="match status" value="1"/>
</dbReference>
<evidence type="ECO:0000256" key="5">
    <source>
        <dbReference type="ARBA" id="ARBA00011881"/>
    </source>
</evidence>
<evidence type="ECO:0000256" key="3">
    <source>
        <dbReference type="ARBA" id="ARBA00004305"/>
    </source>
</evidence>
<feature type="binding site" evidence="12">
    <location>
        <position position="164"/>
    </location>
    <ligand>
        <name>Mn(2+)</name>
        <dbReference type="ChEBI" id="CHEBI:29035"/>
    </ligand>
</feature>
<reference evidence="16 17" key="1">
    <citation type="submission" date="2017-11" db="EMBL/GenBank/DDBJ databases">
        <authorList>
            <person name="Kracher B."/>
        </authorList>
    </citation>
    <scope>NUCLEOTIDE SEQUENCE [LARGE SCALE GENOMIC DNA]</scope>
    <source>
        <strain evidence="16 17">RACE1</strain>
    </source>
</reference>
<keyword evidence="10" id="KW-0464">Manganese</keyword>
<dbReference type="SUPFAM" id="SSF54719">
    <property type="entry name" value="Fe,Mn superoxide dismutase (SOD), C-terminal domain"/>
    <property type="match status" value="1"/>
</dbReference>
<dbReference type="InterPro" id="IPR019832">
    <property type="entry name" value="Mn/Fe_SOD_C"/>
</dbReference>
<dbReference type="EMBL" id="UNSH01000060">
    <property type="protein sequence ID" value="SZF03870.1"/>
    <property type="molecule type" value="Genomic_DNA"/>
</dbReference>
<organism evidence="16 17">
    <name type="scientific">Blumeria hordei</name>
    <name type="common">Barley powdery mildew</name>
    <name type="synonym">Blumeria graminis f. sp. hordei</name>
    <dbReference type="NCBI Taxonomy" id="2867405"/>
    <lineage>
        <taxon>Eukaryota</taxon>
        <taxon>Fungi</taxon>
        <taxon>Dikarya</taxon>
        <taxon>Ascomycota</taxon>
        <taxon>Pezizomycotina</taxon>
        <taxon>Leotiomycetes</taxon>
        <taxon>Erysiphales</taxon>
        <taxon>Erysiphaceae</taxon>
        <taxon>Blumeria</taxon>
    </lineage>
</organism>
<evidence type="ECO:0000313" key="16">
    <source>
        <dbReference type="EMBL" id="SZF03870.1"/>
    </source>
</evidence>
<evidence type="ECO:0000256" key="11">
    <source>
        <dbReference type="ARBA" id="ARBA00049204"/>
    </source>
</evidence>
<dbReference type="InterPro" id="IPR050265">
    <property type="entry name" value="Fe/Mn_Superoxide_Dismutase"/>
</dbReference>
<dbReference type="Pfam" id="PF00081">
    <property type="entry name" value="Sod_Fe_N"/>
    <property type="match status" value="1"/>
</dbReference>
<evidence type="ECO:0000256" key="7">
    <source>
        <dbReference type="ARBA" id="ARBA00022946"/>
    </source>
</evidence>
<evidence type="ECO:0000256" key="4">
    <source>
        <dbReference type="ARBA" id="ARBA00008714"/>
    </source>
</evidence>
<keyword evidence="6 12" id="KW-0479">Metal-binding</keyword>
<dbReference type="GO" id="GO:0030145">
    <property type="term" value="F:manganese ion binding"/>
    <property type="evidence" value="ECO:0007669"/>
    <property type="project" value="TreeGrafter"/>
</dbReference>
<comment type="catalytic activity">
    <reaction evidence="11 13">
        <text>2 superoxide + 2 H(+) = H2O2 + O2</text>
        <dbReference type="Rhea" id="RHEA:20696"/>
        <dbReference type="ChEBI" id="CHEBI:15378"/>
        <dbReference type="ChEBI" id="CHEBI:15379"/>
        <dbReference type="ChEBI" id="CHEBI:16240"/>
        <dbReference type="ChEBI" id="CHEBI:18421"/>
        <dbReference type="EC" id="1.15.1.1"/>
    </reaction>
</comment>
<evidence type="ECO:0000256" key="8">
    <source>
        <dbReference type="ARBA" id="ARBA00023002"/>
    </source>
</evidence>
<dbReference type="PIRSF" id="PIRSF000349">
    <property type="entry name" value="SODismutase"/>
    <property type="match status" value="1"/>
</dbReference>
<dbReference type="InterPro" id="IPR019831">
    <property type="entry name" value="Mn/Fe_SOD_N"/>
</dbReference>
<comment type="subunit">
    <text evidence="5">Homotetramer.</text>
</comment>
<dbReference type="VEuPathDB" id="FungiDB:BLGHR1_14664"/>
<feature type="binding site" evidence="12">
    <location>
        <position position="77"/>
    </location>
    <ligand>
        <name>Mn(2+)</name>
        <dbReference type="ChEBI" id="CHEBI:29035"/>
    </ligand>
</feature>
<evidence type="ECO:0000313" key="17">
    <source>
        <dbReference type="Proteomes" id="UP000275772"/>
    </source>
</evidence>
<evidence type="ECO:0000256" key="9">
    <source>
        <dbReference type="ARBA" id="ARBA00023128"/>
    </source>
</evidence>
<evidence type="ECO:0000256" key="10">
    <source>
        <dbReference type="ARBA" id="ARBA00023211"/>
    </source>
</evidence>
<dbReference type="InterPro" id="IPR036324">
    <property type="entry name" value="Mn/Fe_SOD_N_sf"/>
</dbReference>
<evidence type="ECO:0000256" key="1">
    <source>
        <dbReference type="ARBA" id="ARBA00001936"/>
    </source>
</evidence>
<keyword evidence="7" id="KW-0809">Transit peptide</keyword>
<dbReference type="Pfam" id="PF02777">
    <property type="entry name" value="Sod_Fe_C"/>
    <property type="match status" value="1"/>
</dbReference>
<dbReference type="GO" id="GO:0005759">
    <property type="term" value="C:mitochondrial matrix"/>
    <property type="evidence" value="ECO:0007669"/>
    <property type="project" value="UniProtKB-SubCell"/>
</dbReference>
<proteinExistence type="inferred from homology"/>
<name>A0A383UWY0_BLUHO</name>
<dbReference type="PANTHER" id="PTHR11404:SF29">
    <property type="entry name" value="SUPEROXIDE DISMUTASE"/>
    <property type="match status" value="1"/>
</dbReference>
<evidence type="ECO:0000256" key="12">
    <source>
        <dbReference type="PIRSR" id="PIRSR000349-1"/>
    </source>
</evidence>
<dbReference type="SUPFAM" id="SSF46609">
    <property type="entry name" value="Fe,Mn superoxide dismutase (SOD), N-terminal domain"/>
    <property type="match status" value="1"/>
</dbReference>
<protein>
    <recommendedName>
        <fullName evidence="13">Superoxide dismutase</fullName>
        <ecNumber evidence="13">1.15.1.1</ecNumber>
    </recommendedName>
</protein>
<dbReference type="GO" id="GO:0004784">
    <property type="term" value="F:superoxide dismutase activity"/>
    <property type="evidence" value="ECO:0007669"/>
    <property type="project" value="UniProtKB-EC"/>
</dbReference>
<dbReference type="Gene3D" id="3.55.40.20">
    <property type="entry name" value="Iron/manganese superoxide dismutase, C-terminal domain"/>
    <property type="match status" value="1"/>
</dbReference>
<evidence type="ECO:0000256" key="13">
    <source>
        <dbReference type="RuleBase" id="RU000414"/>
    </source>
</evidence>
<comment type="subcellular location">
    <subcellularLocation>
        <location evidence="3">Mitochondrion matrix</location>
    </subcellularLocation>
</comment>
<feature type="domain" description="Manganese/iron superoxide dismutase C-terminal" evidence="15">
    <location>
        <begin position="99"/>
        <end position="197"/>
    </location>
</feature>
<keyword evidence="8 13" id="KW-0560">Oxidoreductase</keyword>
<keyword evidence="9" id="KW-0496">Mitochondrion</keyword>
<dbReference type="FunFam" id="3.55.40.20:FF:000004">
    <property type="entry name" value="Superoxide dismutase [Fe]"/>
    <property type="match status" value="1"/>
</dbReference>
<dbReference type="InterPro" id="IPR036314">
    <property type="entry name" value="SOD_C_sf"/>
</dbReference>
<evidence type="ECO:0000256" key="2">
    <source>
        <dbReference type="ARBA" id="ARBA00002170"/>
    </source>
</evidence>
<dbReference type="InterPro" id="IPR019833">
    <property type="entry name" value="Mn/Fe_SOD_BS"/>
</dbReference>
<evidence type="ECO:0000259" key="15">
    <source>
        <dbReference type="Pfam" id="PF02777"/>
    </source>
</evidence>
<comment type="cofactor">
    <cofactor evidence="1">
        <name>Mn(2+)</name>
        <dbReference type="ChEBI" id="CHEBI:29035"/>
    </cofactor>
</comment>
<feature type="binding site" evidence="12">
    <location>
        <position position="168"/>
    </location>
    <ligand>
        <name>Mn(2+)</name>
        <dbReference type="ChEBI" id="CHEBI:29035"/>
    </ligand>
</feature>
<sequence length="216" mass="24208">MVLKYNIPPLPYAYDALEPHISSQIMNIHHTKHHQTYVNNLNNALETLDALTKSSDIVSHLHLQAAISFNAGGHINHTLFWENLSPATSTTAQISSGPKISAALAARWGSVERFQESFTNVLLGLKGSGWGWLVQDIESGTLEIITTKDQEIVPGNKKPLLGIDFWEHAYYLQYLNNKAAYAKEIWKVINWAKVEERYVGSPENVFGNLKLLKGEL</sequence>
<dbReference type="FunFam" id="1.10.287.990:FF:000001">
    <property type="entry name" value="Superoxide dismutase"/>
    <property type="match status" value="1"/>
</dbReference>
<dbReference type="PANTHER" id="PTHR11404">
    <property type="entry name" value="SUPEROXIDE DISMUTASE 2"/>
    <property type="match status" value="1"/>
</dbReference>
<comment type="similarity">
    <text evidence="4 13">Belongs to the iron/manganese superoxide dismutase family.</text>
</comment>
<comment type="function">
    <text evidence="2">Destroys superoxide anion radicals which are normally produced within the cells and which are toxic to biological systems.</text>
</comment>
<gene>
    <name evidence="16" type="ORF">BLGHR1_14664</name>
</gene>
<dbReference type="Proteomes" id="UP000275772">
    <property type="component" value="Unassembled WGS sequence"/>
</dbReference>
<evidence type="ECO:0000256" key="6">
    <source>
        <dbReference type="ARBA" id="ARBA00022723"/>
    </source>
</evidence>